<comment type="caution">
    <text evidence="6">The sequence shown here is derived from an EMBL/GenBank/DDBJ whole genome shotgun (WGS) entry which is preliminary data.</text>
</comment>
<proteinExistence type="predicted"/>
<keyword evidence="7" id="KW-1185">Reference proteome</keyword>
<gene>
    <name evidence="6" type="ORF">SmJEL517_g00521</name>
</gene>
<name>A0A507CDU2_9FUNG</name>
<dbReference type="AlphaFoldDB" id="A0A507CDU2"/>
<feature type="transmembrane region" description="Helical" evidence="5">
    <location>
        <begin position="159"/>
        <end position="180"/>
    </location>
</feature>
<protein>
    <submittedName>
        <fullName evidence="6">Uncharacterized protein</fullName>
    </submittedName>
</protein>
<dbReference type="GeneID" id="42001747"/>
<dbReference type="STRING" id="1806994.A0A507CDU2"/>
<dbReference type="OrthoDB" id="2147446at2759"/>
<evidence type="ECO:0000256" key="2">
    <source>
        <dbReference type="ARBA" id="ARBA00022692"/>
    </source>
</evidence>
<accession>A0A507CDU2</accession>
<feature type="transmembrane region" description="Helical" evidence="5">
    <location>
        <begin position="192"/>
        <end position="212"/>
    </location>
</feature>
<feature type="transmembrane region" description="Helical" evidence="5">
    <location>
        <begin position="50"/>
        <end position="69"/>
    </location>
</feature>
<evidence type="ECO:0000256" key="3">
    <source>
        <dbReference type="ARBA" id="ARBA00022989"/>
    </source>
</evidence>
<dbReference type="GO" id="GO:0005886">
    <property type="term" value="C:plasma membrane"/>
    <property type="evidence" value="ECO:0007669"/>
    <property type="project" value="TreeGrafter"/>
</dbReference>
<organism evidence="6 7">
    <name type="scientific">Synchytrium microbalum</name>
    <dbReference type="NCBI Taxonomy" id="1806994"/>
    <lineage>
        <taxon>Eukaryota</taxon>
        <taxon>Fungi</taxon>
        <taxon>Fungi incertae sedis</taxon>
        <taxon>Chytridiomycota</taxon>
        <taxon>Chytridiomycota incertae sedis</taxon>
        <taxon>Chytridiomycetes</taxon>
        <taxon>Synchytriales</taxon>
        <taxon>Synchytriaceae</taxon>
        <taxon>Synchytrium</taxon>
    </lineage>
</organism>
<dbReference type="PANTHER" id="PTHR23501:SF198">
    <property type="entry name" value="AZOLE RESISTANCE PROTEIN 1-RELATED"/>
    <property type="match status" value="1"/>
</dbReference>
<evidence type="ECO:0000256" key="4">
    <source>
        <dbReference type="ARBA" id="ARBA00023136"/>
    </source>
</evidence>
<dbReference type="RefSeq" id="XP_031027419.1">
    <property type="nucleotide sequence ID" value="XM_031166450.1"/>
</dbReference>
<keyword evidence="4 5" id="KW-0472">Membrane</keyword>
<keyword evidence="3 5" id="KW-1133">Transmembrane helix</keyword>
<dbReference type="PANTHER" id="PTHR23501">
    <property type="entry name" value="MAJOR FACILITATOR SUPERFAMILY"/>
    <property type="match status" value="1"/>
</dbReference>
<evidence type="ECO:0000313" key="6">
    <source>
        <dbReference type="EMBL" id="TPX37508.1"/>
    </source>
</evidence>
<evidence type="ECO:0000256" key="5">
    <source>
        <dbReference type="SAM" id="Phobius"/>
    </source>
</evidence>
<dbReference type="Proteomes" id="UP000319731">
    <property type="component" value="Unassembled WGS sequence"/>
</dbReference>
<comment type="subcellular location">
    <subcellularLocation>
        <location evidence="1">Membrane</location>
        <topology evidence="1">Multi-pass membrane protein</topology>
    </subcellularLocation>
</comment>
<dbReference type="SUPFAM" id="SSF103473">
    <property type="entry name" value="MFS general substrate transporter"/>
    <property type="match status" value="1"/>
</dbReference>
<feature type="transmembrane region" description="Helical" evidence="5">
    <location>
        <begin position="12"/>
        <end position="30"/>
    </location>
</feature>
<evidence type="ECO:0000313" key="7">
    <source>
        <dbReference type="Proteomes" id="UP000319731"/>
    </source>
</evidence>
<dbReference type="EMBL" id="QEAO01000002">
    <property type="protein sequence ID" value="TPX37508.1"/>
    <property type="molecule type" value="Genomic_DNA"/>
</dbReference>
<sequence>MTLFRNRYLVFTYANTSFAGMAFFALIYYIPLYFETTNGLSATQAGISNLPFILGMVAFCILTGIIVTATGHVKNNSDGLNFAPAKLAAAVGPYLISTLDENTSRAAQVAIVTANNQLWETTGAVLGLAITSTAFNNKLLVFIELEAATMHAFTRALSLIYLCALPFAGFVALLSLGIKWQLHSKGSTDTNGGWLILFILLIDLECILFDSYEINAQCYQQSQCLTTSRLLYFRRYR</sequence>
<keyword evidence="2 5" id="KW-0812">Transmembrane</keyword>
<dbReference type="InterPro" id="IPR036259">
    <property type="entry name" value="MFS_trans_sf"/>
</dbReference>
<reference evidence="6 7" key="1">
    <citation type="journal article" date="2019" name="Sci. Rep.">
        <title>Comparative genomics of chytrid fungi reveal insights into the obligate biotrophic and pathogenic lifestyle of Synchytrium endobioticum.</title>
        <authorList>
            <person name="van de Vossenberg B.T.L.H."/>
            <person name="Warris S."/>
            <person name="Nguyen H.D.T."/>
            <person name="van Gent-Pelzer M.P.E."/>
            <person name="Joly D.L."/>
            <person name="van de Geest H.C."/>
            <person name="Bonants P.J.M."/>
            <person name="Smith D.S."/>
            <person name="Levesque C.A."/>
            <person name="van der Lee T.A.J."/>
        </authorList>
    </citation>
    <scope>NUCLEOTIDE SEQUENCE [LARGE SCALE GENOMIC DNA]</scope>
    <source>
        <strain evidence="6 7">JEL517</strain>
    </source>
</reference>
<evidence type="ECO:0000256" key="1">
    <source>
        <dbReference type="ARBA" id="ARBA00004141"/>
    </source>
</evidence>
<dbReference type="Gene3D" id="1.20.1250.20">
    <property type="entry name" value="MFS general substrate transporter like domains"/>
    <property type="match status" value="1"/>
</dbReference>
<dbReference type="GO" id="GO:0022857">
    <property type="term" value="F:transmembrane transporter activity"/>
    <property type="evidence" value="ECO:0007669"/>
    <property type="project" value="TreeGrafter"/>
</dbReference>